<accession>A0AAE9E9C2</accession>
<evidence type="ECO:0000256" key="3">
    <source>
        <dbReference type="ARBA" id="ARBA00022475"/>
    </source>
</evidence>
<dbReference type="Pfam" id="PF25301">
    <property type="entry name" value="CUT_C"/>
    <property type="match status" value="1"/>
</dbReference>
<evidence type="ECO:0000256" key="7">
    <source>
        <dbReference type="ARBA" id="ARBA00023136"/>
    </source>
</evidence>
<dbReference type="Pfam" id="PF25057">
    <property type="entry name" value="CUT_N"/>
    <property type="match status" value="1"/>
</dbReference>
<feature type="signal peptide" evidence="10">
    <location>
        <begin position="1"/>
        <end position="19"/>
    </location>
</feature>
<feature type="transmembrane region" description="Helical" evidence="9">
    <location>
        <begin position="635"/>
        <end position="655"/>
    </location>
</feature>
<sequence>MTSTNFLLLMLALINSAQSIVEFDNHILEEPEVSCQSGFMALKVNTEKSPPSHVFVKGHFRKEGCSFSNTANATFDFSKCDVMRQREANPKGMAYTATVVVQLHPLFTTKVDRAYKLRCFYKEAEKSVGAEVSVSDPTPIQLEDESPQPTCSYTIHKESPNGPIAKFAQLGDVLYHVWECDSETYQMEVYNCDVIGGEEYSKKVIGENGCSEDIYIMPNLIYNENRTKAFVNSNAFNFPDQNNVRISCKISVCATLSGTCHQPKCDASASSIDEISPIGRELARDELITTPMPTSSELPSSTSAPSTTTTSASTTTSAPTTTTTTMTTTTELPTTTMTQVLDPTTTVTLPTDFPTPDSIFRLLKASRKNSSVLEDEEGSGVEIVNATAPRAEAQHMTSSEEPRTTKREIKRRDAMDVDVSSDITILDSAFASDLPSPQEQQSSPVHEEAPMKAVCLPYTVLWLLLGIILFAVSITFGALCYTARKSPRTLSSESTNQCITNQPGKEQCVSDICFSHFHQTSEGDVEKFDCEEESSKLNKSSCSQLLRHHSTSSICLGEGNETHCCCFSSNPAEICASEKRNTAELTQLWTVQQIWFLIFGHIGMSGIVLVLVLFYKKTVDCWPMDNIVIPEGSRMTSILLAKSICLLLSLFTIYFPFRKNCMNHPKGIYTTPRYFLYQIFEAGLGPSLYFSFPLTFFLLDFGLFIHVKSVKFINKSGALALSVFKLVTVPVFVYECFLSTVDLWNKDHEPGYCRFNGAIWQFMFSHFFILVYHILICIQTVLLSKMRRNIDFSERIPDETPSHVATVSNTPTGETRIESEFSEMVYIHPRPFHVPRLGMNVLSVKNNRSNDWLALRALLSTTGFYKLYPSKFLIPPGKEISIEVEQCTRADSPTEHHNILIEWFSLGPNPPSTDLQRLWSKPYAVPQAQWQYFVLPVYIDDLTSSPSSTYVSPVSEQ</sequence>
<dbReference type="Proteomes" id="UP000829354">
    <property type="component" value="Chromosome II"/>
</dbReference>
<organism evidence="12 13">
    <name type="scientific">Caenorhabditis briggsae</name>
    <dbReference type="NCBI Taxonomy" id="6238"/>
    <lineage>
        <taxon>Eukaryota</taxon>
        <taxon>Metazoa</taxon>
        <taxon>Ecdysozoa</taxon>
        <taxon>Nematoda</taxon>
        <taxon>Chromadorea</taxon>
        <taxon>Rhabditida</taxon>
        <taxon>Rhabditina</taxon>
        <taxon>Rhabditomorpha</taxon>
        <taxon>Rhabditoidea</taxon>
        <taxon>Rhabditidae</taxon>
        <taxon>Peloderinae</taxon>
        <taxon>Caenorhabditis</taxon>
    </lineage>
</organism>
<evidence type="ECO:0000256" key="2">
    <source>
        <dbReference type="ARBA" id="ARBA00022460"/>
    </source>
</evidence>
<feature type="chain" id="PRO_5042196328" description="ZP domain-containing protein" evidence="10">
    <location>
        <begin position="20"/>
        <end position="957"/>
    </location>
</feature>
<feature type="transmembrane region" description="Helical" evidence="9">
    <location>
        <begin position="719"/>
        <end position="740"/>
    </location>
</feature>
<gene>
    <name evidence="12" type="ORF">L5515_014522</name>
</gene>
<feature type="transmembrane region" description="Helical" evidence="9">
    <location>
        <begin position="760"/>
        <end position="783"/>
    </location>
</feature>
<dbReference type="InterPro" id="IPR051962">
    <property type="entry name" value="Cuticlin"/>
</dbReference>
<evidence type="ECO:0000259" key="11">
    <source>
        <dbReference type="PROSITE" id="PS51034"/>
    </source>
</evidence>
<protein>
    <recommendedName>
        <fullName evidence="11">ZP domain-containing protein</fullName>
    </recommendedName>
</protein>
<evidence type="ECO:0000256" key="8">
    <source>
        <dbReference type="SAM" id="MobiDB-lite"/>
    </source>
</evidence>
<evidence type="ECO:0000256" key="6">
    <source>
        <dbReference type="ARBA" id="ARBA00022989"/>
    </source>
</evidence>
<dbReference type="InterPro" id="IPR056953">
    <property type="entry name" value="CUT_N"/>
</dbReference>
<evidence type="ECO:0000256" key="10">
    <source>
        <dbReference type="SAM" id="SignalP"/>
    </source>
</evidence>
<evidence type="ECO:0000313" key="13">
    <source>
        <dbReference type="Proteomes" id="UP000829354"/>
    </source>
</evidence>
<comment type="subcellular location">
    <subcellularLocation>
        <location evidence="1">Cell membrane</location>
        <topology evidence="1">Single-pass type I membrane protein</topology>
    </subcellularLocation>
</comment>
<evidence type="ECO:0000313" key="12">
    <source>
        <dbReference type="EMBL" id="UMM18467.1"/>
    </source>
</evidence>
<proteinExistence type="predicted"/>
<evidence type="ECO:0000256" key="5">
    <source>
        <dbReference type="ARBA" id="ARBA00022729"/>
    </source>
</evidence>
<dbReference type="InterPro" id="IPR057475">
    <property type="entry name" value="CUT_C"/>
</dbReference>
<feature type="transmembrane region" description="Helical" evidence="9">
    <location>
        <begin position="594"/>
        <end position="615"/>
    </location>
</feature>
<feature type="region of interest" description="Disordered" evidence="8">
    <location>
        <begin position="291"/>
        <end position="355"/>
    </location>
</feature>
<keyword evidence="5 10" id="KW-0732">Signal</keyword>
<reference evidence="12 13" key="1">
    <citation type="submission" date="2022-04" db="EMBL/GenBank/DDBJ databases">
        <title>Chromosome-level reference genomes for two strains of Caenorhabditis briggsae: an improved platform for comparative genomics.</title>
        <authorList>
            <person name="Stevens L."/>
            <person name="Andersen E."/>
        </authorList>
    </citation>
    <scope>NUCLEOTIDE SEQUENCE [LARGE SCALE GENOMIC DNA]</scope>
    <source>
        <strain evidence="12">VX34</strain>
        <tissue evidence="12">Whole-organism</tissue>
    </source>
</reference>
<dbReference type="PANTHER" id="PTHR22907">
    <property type="entry name" value="GH04558P"/>
    <property type="match status" value="1"/>
</dbReference>
<keyword evidence="13" id="KW-1185">Reference proteome</keyword>
<dbReference type="PROSITE" id="PS51034">
    <property type="entry name" value="ZP_2"/>
    <property type="match status" value="1"/>
</dbReference>
<keyword evidence="2" id="KW-0193">Cuticle</keyword>
<feature type="domain" description="ZP" evidence="11">
    <location>
        <begin position="34"/>
        <end position="272"/>
    </location>
</feature>
<feature type="region of interest" description="Disordered" evidence="8">
    <location>
        <begin position="391"/>
        <end position="414"/>
    </location>
</feature>
<feature type="transmembrane region" description="Helical" evidence="9">
    <location>
        <begin position="460"/>
        <end position="481"/>
    </location>
</feature>
<keyword evidence="6 9" id="KW-1133">Transmembrane helix</keyword>
<feature type="compositionally biased region" description="Basic and acidic residues" evidence="8">
    <location>
        <begin position="398"/>
        <end position="414"/>
    </location>
</feature>
<dbReference type="PANTHER" id="PTHR22907:SF23">
    <property type="entry name" value="ZP DOMAIN-CONTAINING PROTEIN"/>
    <property type="match status" value="1"/>
</dbReference>
<dbReference type="InterPro" id="IPR001507">
    <property type="entry name" value="ZP_dom"/>
</dbReference>
<keyword evidence="7 9" id="KW-0472">Membrane</keyword>
<dbReference type="SMART" id="SM00241">
    <property type="entry name" value="ZP"/>
    <property type="match status" value="1"/>
</dbReference>
<name>A0AAE9E9C2_CAEBR</name>
<keyword evidence="3" id="KW-1003">Cell membrane</keyword>
<dbReference type="GO" id="GO:0042302">
    <property type="term" value="F:structural constituent of cuticle"/>
    <property type="evidence" value="ECO:0007669"/>
    <property type="project" value="UniProtKB-KW"/>
</dbReference>
<evidence type="ECO:0000256" key="9">
    <source>
        <dbReference type="SAM" id="Phobius"/>
    </source>
</evidence>
<evidence type="ECO:0000256" key="4">
    <source>
        <dbReference type="ARBA" id="ARBA00022692"/>
    </source>
</evidence>
<dbReference type="EMBL" id="CP092621">
    <property type="protein sequence ID" value="UMM18467.1"/>
    <property type="molecule type" value="Genomic_DNA"/>
</dbReference>
<evidence type="ECO:0000256" key="1">
    <source>
        <dbReference type="ARBA" id="ARBA00004251"/>
    </source>
</evidence>
<dbReference type="AlphaFoldDB" id="A0AAE9E9C2"/>
<keyword evidence="4 9" id="KW-0812">Transmembrane</keyword>
<dbReference type="GO" id="GO:0005886">
    <property type="term" value="C:plasma membrane"/>
    <property type="evidence" value="ECO:0007669"/>
    <property type="project" value="UniProtKB-SubCell"/>
</dbReference>